<dbReference type="Pfam" id="PF07690">
    <property type="entry name" value="MFS_1"/>
    <property type="match status" value="1"/>
</dbReference>
<evidence type="ECO:0000256" key="1">
    <source>
        <dbReference type="ARBA" id="ARBA00004651"/>
    </source>
</evidence>
<feature type="transmembrane region" description="Helical" evidence="6">
    <location>
        <begin position="213"/>
        <end position="237"/>
    </location>
</feature>
<evidence type="ECO:0000256" key="2">
    <source>
        <dbReference type="ARBA" id="ARBA00022475"/>
    </source>
</evidence>
<feature type="transmembrane region" description="Helical" evidence="6">
    <location>
        <begin position="249"/>
        <end position="271"/>
    </location>
</feature>
<dbReference type="PROSITE" id="PS50850">
    <property type="entry name" value="MFS"/>
    <property type="match status" value="1"/>
</dbReference>
<keyword evidence="9" id="KW-1185">Reference proteome</keyword>
<dbReference type="EMBL" id="JACHLK010000022">
    <property type="protein sequence ID" value="MBB6563715.1"/>
    <property type="molecule type" value="Genomic_DNA"/>
</dbReference>
<keyword evidence="2" id="KW-1003">Cell membrane</keyword>
<comment type="subcellular location">
    <subcellularLocation>
        <location evidence="1">Cell membrane</location>
        <topology evidence="1">Multi-pass membrane protein</topology>
    </subcellularLocation>
</comment>
<sequence>MKPRAAAPQAGTTDWRTVAVVVAAGVASSFHLGKVAIAGPQLQAGLGLSLSMLGALGGTFAMLGAVGGVLAGSVVARAGARRMLVLGLVATLLGALLAVSSGSYAMLLASRVLEGLGFVLITVAGPTVLARQVQAADRSRAMALWSCFMPSGIALAMLTGPWFGGWRSLWMAAALGSGLIAVLVLRAVPSTAGAQGAPAGPRARIAELGRGPALALATTFLLYSLMFFALFSFLPVLLQQRMQVSASTVGLLAALASAANIVGNLAAGALLPRVGRTALGTAAAAAMALCALGIFLPLLPPWAAFALCLVFSAMGGLVPSSLLSSVPQVTATPAHAALAVGLLMQGSNLGQALGPLLVGNVVDHHGWPAAAACVVLAALAMACTLRWRARTGAP</sequence>
<keyword evidence="4 6" id="KW-1133">Transmembrane helix</keyword>
<evidence type="ECO:0000259" key="7">
    <source>
        <dbReference type="PROSITE" id="PS50850"/>
    </source>
</evidence>
<feature type="transmembrane region" description="Helical" evidence="6">
    <location>
        <begin position="142"/>
        <end position="163"/>
    </location>
</feature>
<dbReference type="PANTHER" id="PTHR43124:SF3">
    <property type="entry name" value="CHLORAMPHENICOL EFFLUX PUMP RV0191"/>
    <property type="match status" value="1"/>
</dbReference>
<protein>
    <submittedName>
        <fullName evidence="8">Putative MFS family arabinose efflux permease</fullName>
    </submittedName>
</protein>
<feature type="transmembrane region" description="Helical" evidence="6">
    <location>
        <begin position="278"/>
        <end position="296"/>
    </location>
</feature>
<dbReference type="GO" id="GO:0005886">
    <property type="term" value="C:plasma membrane"/>
    <property type="evidence" value="ECO:0007669"/>
    <property type="project" value="UniProtKB-SubCell"/>
</dbReference>
<evidence type="ECO:0000313" key="9">
    <source>
        <dbReference type="Proteomes" id="UP000575083"/>
    </source>
</evidence>
<keyword evidence="5 6" id="KW-0472">Membrane</keyword>
<evidence type="ECO:0000256" key="3">
    <source>
        <dbReference type="ARBA" id="ARBA00022692"/>
    </source>
</evidence>
<dbReference type="AlphaFoldDB" id="A0A7X0UDI9"/>
<feature type="domain" description="Major facilitator superfamily (MFS) profile" evidence="7">
    <location>
        <begin position="17"/>
        <end position="392"/>
    </location>
</feature>
<evidence type="ECO:0000256" key="5">
    <source>
        <dbReference type="ARBA" id="ARBA00023136"/>
    </source>
</evidence>
<dbReference type="InterPro" id="IPR050189">
    <property type="entry name" value="MFS_Efflux_Transporters"/>
</dbReference>
<dbReference type="PANTHER" id="PTHR43124">
    <property type="entry name" value="PURINE EFFLUX PUMP PBUE"/>
    <property type="match status" value="1"/>
</dbReference>
<feature type="transmembrane region" description="Helical" evidence="6">
    <location>
        <begin position="52"/>
        <end position="76"/>
    </location>
</feature>
<reference evidence="8 9" key="1">
    <citation type="submission" date="2020-08" db="EMBL/GenBank/DDBJ databases">
        <title>Functional genomics of gut bacteria from endangered species of beetles.</title>
        <authorList>
            <person name="Carlos-Shanley C."/>
        </authorList>
    </citation>
    <scope>NUCLEOTIDE SEQUENCE [LARGE SCALE GENOMIC DNA]</scope>
    <source>
        <strain evidence="8 9">S00198</strain>
    </source>
</reference>
<dbReference type="SUPFAM" id="SSF103473">
    <property type="entry name" value="MFS general substrate transporter"/>
    <property type="match status" value="1"/>
</dbReference>
<feature type="transmembrane region" description="Helical" evidence="6">
    <location>
        <begin position="335"/>
        <end position="354"/>
    </location>
</feature>
<comment type="caution">
    <text evidence="8">The sequence shown here is derived from an EMBL/GenBank/DDBJ whole genome shotgun (WGS) entry which is preliminary data.</text>
</comment>
<dbReference type="RefSeq" id="WP_184865030.1">
    <property type="nucleotide sequence ID" value="NZ_JACHLK010000022.1"/>
</dbReference>
<feature type="transmembrane region" description="Helical" evidence="6">
    <location>
        <begin position="169"/>
        <end position="192"/>
    </location>
</feature>
<dbReference type="Gene3D" id="1.20.1250.20">
    <property type="entry name" value="MFS general substrate transporter like domains"/>
    <property type="match status" value="2"/>
</dbReference>
<feature type="transmembrane region" description="Helical" evidence="6">
    <location>
        <begin position="366"/>
        <end position="387"/>
    </location>
</feature>
<feature type="transmembrane region" description="Helical" evidence="6">
    <location>
        <begin position="302"/>
        <end position="323"/>
    </location>
</feature>
<dbReference type="InterPro" id="IPR036259">
    <property type="entry name" value="MFS_trans_sf"/>
</dbReference>
<proteinExistence type="predicted"/>
<evidence type="ECO:0000256" key="4">
    <source>
        <dbReference type="ARBA" id="ARBA00022989"/>
    </source>
</evidence>
<name>A0A7X0UDI9_9BURK</name>
<evidence type="ECO:0000313" key="8">
    <source>
        <dbReference type="EMBL" id="MBB6563715.1"/>
    </source>
</evidence>
<keyword evidence="3 6" id="KW-0812">Transmembrane</keyword>
<dbReference type="InterPro" id="IPR011701">
    <property type="entry name" value="MFS"/>
</dbReference>
<gene>
    <name evidence="8" type="ORF">HNP48_006439</name>
</gene>
<dbReference type="InterPro" id="IPR020846">
    <property type="entry name" value="MFS_dom"/>
</dbReference>
<organism evidence="8 9">
    <name type="scientific">Acidovorax soli</name>
    <dbReference type="NCBI Taxonomy" id="592050"/>
    <lineage>
        <taxon>Bacteria</taxon>
        <taxon>Pseudomonadati</taxon>
        <taxon>Pseudomonadota</taxon>
        <taxon>Betaproteobacteria</taxon>
        <taxon>Burkholderiales</taxon>
        <taxon>Comamonadaceae</taxon>
        <taxon>Acidovorax</taxon>
    </lineage>
</organism>
<dbReference type="Proteomes" id="UP000575083">
    <property type="component" value="Unassembled WGS sequence"/>
</dbReference>
<dbReference type="GO" id="GO:0022857">
    <property type="term" value="F:transmembrane transporter activity"/>
    <property type="evidence" value="ECO:0007669"/>
    <property type="project" value="InterPro"/>
</dbReference>
<evidence type="ECO:0000256" key="6">
    <source>
        <dbReference type="SAM" id="Phobius"/>
    </source>
</evidence>
<feature type="transmembrane region" description="Helical" evidence="6">
    <location>
        <begin position="83"/>
        <end position="106"/>
    </location>
</feature>
<feature type="transmembrane region" description="Helical" evidence="6">
    <location>
        <begin position="112"/>
        <end position="130"/>
    </location>
</feature>
<accession>A0A7X0UDI9</accession>